<keyword evidence="4" id="KW-0548">Nucleotidyltransferase</keyword>
<sequence>MVCLVIVILFASVHHPIVTALSAMLVNSQIPFLVCPLESGKCESCGTAEPGQCEGHFGYIELPIPVYHPDHDNELKRILSLLCLKMKKRMVLCLNGLGYIELPIQVYHPDHDSELKWACSILRSA</sequence>
<keyword evidence="8" id="KW-1185">Reference proteome</keyword>
<dbReference type="EMBL" id="CAUOFW020001940">
    <property type="protein sequence ID" value="CAK9149791.1"/>
    <property type="molecule type" value="Genomic_DNA"/>
</dbReference>
<dbReference type="GO" id="GO:0003899">
    <property type="term" value="F:DNA-directed RNA polymerase activity"/>
    <property type="evidence" value="ECO:0007669"/>
    <property type="project" value="UniProtKB-EC"/>
</dbReference>
<keyword evidence="3" id="KW-0808">Transferase</keyword>
<evidence type="ECO:0000256" key="5">
    <source>
        <dbReference type="ARBA" id="ARBA00023163"/>
    </source>
</evidence>
<feature type="signal peptide" evidence="6">
    <location>
        <begin position="1"/>
        <end position="20"/>
    </location>
</feature>
<evidence type="ECO:0000256" key="1">
    <source>
        <dbReference type="ARBA" id="ARBA00012418"/>
    </source>
</evidence>
<dbReference type="Gene3D" id="4.10.860.120">
    <property type="entry name" value="RNA polymerase II, clamp domain"/>
    <property type="match status" value="1"/>
</dbReference>
<evidence type="ECO:0000256" key="4">
    <source>
        <dbReference type="ARBA" id="ARBA00022695"/>
    </source>
</evidence>
<gene>
    <name evidence="7" type="ORF">ILEXP_LOCUS17860</name>
</gene>
<keyword evidence="6" id="KW-0732">Signal</keyword>
<evidence type="ECO:0000313" key="7">
    <source>
        <dbReference type="EMBL" id="CAK9149791.1"/>
    </source>
</evidence>
<dbReference type="EC" id="2.7.7.6" evidence="1"/>
<dbReference type="PANTHER" id="PTHR19376">
    <property type="entry name" value="DNA-DIRECTED RNA POLYMERASE"/>
    <property type="match status" value="1"/>
</dbReference>
<organism evidence="7 8">
    <name type="scientific">Ilex paraguariensis</name>
    <name type="common">yerba mate</name>
    <dbReference type="NCBI Taxonomy" id="185542"/>
    <lineage>
        <taxon>Eukaryota</taxon>
        <taxon>Viridiplantae</taxon>
        <taxon>Streptophyta</taxon>
        <taxon>Embryophyta</taxon>
        <taxon>Tracheophyta</taxon>
        <taxon>Spermatophyta</taxon>
        <taxon>Magnoliopsida</taxon>
        <taxon>eudicotyledons</taxon>
        <taxon>Gunneridae</taxon>
        <taxon>Pentapetalae</taxon>
        <taxon>asterids</taxon>
        <taxon>campanulids</taxon>
        <taxon>Aquifoliales</taxon>
        <taxon>Aquifoliaceae</taxon>
        <taxon>Ilex</taxon>
    </lineage>
</organism>
<dbReference type="InterPro" id="IPR044893">
    <property type="entry name" value="RNA_pol_Rpb1_clamp_domain"/>
</dbReference>
<dbReference type="AlphaFoldDB" id="A0ABC8RXT7"/>
<comment type="caution">
    <text evidence="7">The sequence shown here is derived from an EMBL/GenBank/DDBJ whole genome shotgun (WGS) entry which is preliminary data.</text>
</comment>
<dbReference type="GO" id="GO:0000428">
    <property type="term" value="C:DNA-directed RNA polymerase complex"/>
    <property type="evidence" value="ECO:0007669"/>
    <property type="project" value="UniProtKB-KW"/>
</dbReference>
<dbReference type="SUPFAM" id="SSF64484">
    <property type="entry name" value="beta and beta-prime subunits of DNA dependent RNA-polymerase"/>
    <property type="match status" value="1"/>
</dbReference>
<dbReference type="PANTHER" id="PTHR19376:SF51">
    <property type="entry name" value="DNA-DIRECTED RNA POLYMERASE V SUBUNIT 1"/>
    <property type="match status" value="1"/>
</dbReference>
<evidence type="ECO:0000256" key="3">
    <source>
        <dbReference type="ARBA" id="ARBA00022679"/>
    </source>
</evidence>
<keyword evidence="5" id="KW-0804">Transcription</keyword>
<protein>
    <recommendedName>
        <fullName evidence="1">DNA-directed RNA polymerase</fullName>
        <ecNumber evidence="1">2.7.7.6</ecNumber>
    </recommendedName>
</protein>
<dbReference type="Proteomes" id="UP001642360">
    <property type="component" value="Unassembled WGS sequence"/>
</dbReference>
<accession>A0ABC8RXT7</accession>
<evidence type="ECO:0000313" key="8">
    <source>
        <dbReference type="Proteomes" id="UP001642360"/>
    </source>
</evidence>
<keyword evidence="2" id="KW-0240">DNA-directed RNA polymerase</keyword>
<feature type="chain" id="PRO_5044882868" description="DNA-directed RNA polymerase" evidence="6">
    <location>
        <begin position="21"/>
        <end position="125"/>
    </location>
</feature>
<evidence type="ECO:0000256" key="2">
    <source>
        <dbReference type="ARBA" id="ARBA00022478"/>
    </source>
</evidence>
<proteinExistence type="predicted"/>
<dbReference type="InterPro" id="IPR045867">
    <property type="entry name" value="DNA-dir_RpoC_beta_prime"/>
</dbReference>
<reference evidence="7 8" key="1">
    <citation type="submission" date="2024-02" db="EMBL/GenBank/DDBJ databases">
        <authorList>
            <person name="Vignale AGUSTIN F."/>
            <person name="Sosa J E."/>
            <person name="Modenutti C."/>
        </authorList>
    </citation>
    <scope>NUCLEOTIDE SEQUENCE [LARGE SCALE GENOMIC DNA]</scope>
</reference>
<evidence type="ECO:0000256" key="6">
    <source>
        <dbReference type="SAM" id="SignalP"/>
    </source>
</evidence>
<name>A0ABC8RXT7_9AQUA</name>